<protein>
    <submittedName>
        <fullName evidence="5">AAA family ATPase</fullName>
    </submittedName>
</protein>
<keyword evidence="2" id="KW-0547">Nucleotide-binding</keyword>
<dbReference type="Pfam" id="PF00004">
    <property type="entry name" value="AAA"/>
    <property type="match status" value="1"/>
</dbReference>
<dbReference type="SMART" id="SM00382">
    <property type="entry name" value="AAA"/>
    <property type="match status" value="1"/>
</dbReference>
<feature type="domain" description="AAA+ ATPase" evidence="4">
    <location>
        <begin position="234"/>
        <end position="363"/>
    </location>
</feature>
<evidence type="ECO:0000313" key="5">
    <source>
        <dbReference type="EMBL" id="QPH54042.1"/>
    </source>
</evidence>
<dbReference type="Proteomes" id="UP000594800">
    <property type="component" value="Chromosome"/>
</dbReference>
<dbReference type="InterPro" id="IPR003959">
    <property type="entry name" value="ATPase_AAA_core"/>
</dbReference>
<proteinExistence type="inferred from homology"/>
<dbReference type="PANTHER" id="PTHR23073">
    <property type="entry name" value="26S PROTEASOME REGULATORY SUBUNIT"/>
    <property type="match status" value="1"/>
</dbReference>
<dbReference type="Gene3D" id="3.40.50.300">
    <property type="entry name" value="P-loop containing nucleotide triphosphate hydrolases"/>
    <property type="match status" value="1"/>
</dbReference>
<dbReference type="InterPro" id="IPR050221">
    <property type="entry name" value="26S_Proteasome_ATPase"/>
</dbReference>
<keyword evidence="6" id="KW-1185">Reference proteome</keyword>
<dbReference type="InterPro" id="IPR027417">
    <property type="entry name" value="P-loop_NTPase"/>
</dbReference>
<evidence type="ECO:0000256" key="2">
    <source>
        <dbReference type="ARBA" id="ARBA00022741"/>
    </source>
</evidence>
<dbReference type="EMBL" id="CP064942">
    <property type="protein sequence ID" value="QPH54042.1"/>
    <property type="molecule type" value="Genomic_DNA"/>
</dbReference>
<dbReference type="KEGG" id="poz:I0K15_20095"/>
<dbReference type="AlphaFoldDB" id="A0A7S9LRT3"/>
<organism evidence="5 6">
    <name type="scientific">Pontivivens ytuae</name>
    <dbReference type="NCBI Taxonomy" id="2789856"/>
    <lineage>
        <taxon>Bacteria</taxon>
        <taxon>Pseudomonadati</taxon>
        <taxon>Pseudomonadota</taxon>
        <taxon>Alphaproteobacteria</taxon>
        <taxon>Rhodobacterales</taxon>
        <taxon>Paracoccaceae</taxon>
        <taxon>Pontivivens</taxon>
    </lineage>
</organism>
<accession>A0A7S9LRT3</accession>
<reference evidence="5 6" key="1">
    <citation type="submission" date="2020-11" db="EMBL/GenBank/DDBJ databases">
        <title>Description of Pontivivens ytuae sp. nov. isolated from deep sea sediment of Mariana Trench.</title>
        <authorList>
            <person name="Wang Z."/>
            <person name="Sun Q.-L."/>
            <person name="Xu X.-D."/>
            <person name="Tang Y.-Z."/>
            <person name="Zhang J."/>
        </authorList>
    </citation>
    <scope>NUCLEOTIDE SEQUENCE [LARGE SCALE GENOMIC DNA]</scope>
    <source>
        <strain evidence="5 6">MT2928</strain>
    </source>
</reference>
<evidence type="ECO:0000256" key="3">
    <source>
        <dbReference type="ARBA" id="ARBA00022840"/>
    </source>
</evidence>
<evidence type="ECO:0000313" key="6">
    <source>
        <dbReference type="Proteomes" id="UP000594800"/>
    </source>
</evidence>
<name>A0A7S9LRT3_9RHOB</name>
<gene>
    <name evidence="5" type="ORF">I0K15_20095</name>
</gene>
<keyword evidence="3" id="KW-0067">ATP-binding</keyword>
<sequence>MADGGPTVDFEERVVDRITKHFAGLRTRDLTTMGRVFPTTARPDLETAIADLLEAEATDVDFVGVSALNYRPLKFSALISERREPPIVVPAEYQDIDIGDETPGRCIVSGIWFFTHRDAPVALLVSQAERPYDDPGVRVEVVMSEAGGGRDAAQRLLGIMAKSLTERSVYAGRTLSFTTQRSYMGGLGALQVHQLPTVSLEDVILPRPTLEALQRTVFRFVETRAALKEHGFSTKRGLLLYGPPGTGKTHFIRYLLFQMAGHTALLVTAEQVAYFNQVMMVARALQPAIVVIEDADLLARAREERDGDCSQVLLNSLLNHMDGLTEDAEILFILTTNRPETLEAAVRDRPGRIDQAIEIPLPDAECRARLLRLYSERMTLPESIVEACVRRTDSVSAAFIRELARRMAQFALLRDTKEVGDEDMQLALDEMLNAGDFNSMALGAAS</sequence>
<dbReference type="GO" id="GO:0016887">
    <property type="term" value="F:ATP hydrolysis activity"/>
    <property type="evidence" value="ECO:0007669"/>
    <property type="project" value="InterPro"/>
</dbReference>
<dbReference type="GO" id="GO:0005524">
    <property type="term" value="F:ATP binding"/>
    <property type="evidence" value="ECO:0007669"/>
    <property type="project" value="UniProtKB-KW"/>
</dbReference>
<dbReference type="CDD" id="cd19481">
    <property type="entry name" value="RecA-like_protease"/>
    <property type="match status" value="1"/>
</dbReference>
<dbReference type="InterPro" id="IPR003593">
    <property type="entry name" value="AAA+_ATPase"/>
</dbReference>
<dbReference type="SUPFAM" id="SSF52540">
    <property type="entry name" value="P-loop containing nucleoside triphosphate hydrolases"/>
    <property type="match status" value="1"/>
</dbReference>
<evidence type="ECO:0000256" key="1">
    <source>
        <dbReference type="ARBA" id="ARBA00006914"/>
    </source>
</evidence>
<dbReference type="RefSeq" id="WP_196103251.1">
    <property type="nucleotide sequence ID" value="NZ_CP064942.1"/>
</dbReference>
<comment type="similarity">
    <text evidence="1">Belongs to the AAA ATPase family.</text>
</comment>
<evidence type="ECO:0000259" key="4">
    <source>
        <dbReference type="SMART" id="SM00382"/>
    </source>
</evidence>
<dbReference type="Gene3D" id="1.10.8.60">
    <property type="match status" value="1"/>
</dbReference>